<dbReference type="Gene3D" id="1.10.10.10">
    <property type="entry name" value="Winged helix-like DNA-binding domain superfamily/Winged helix DNA-binding domain"/>
    <property type="match status" value="1"/>
</dbReference>
<reference evidence="6 7" key="1">
    <citation type="submission" date="2017-01" db="EMBL/GenBank/DDBJ databases">
        <authorList>
            <person name="Varghese N."/>
            <person name="Submissions S."/>
        </authorList>
    </citation>
    <scope>NUCLEOTIDE SEQUENCE [LARGE SCALE GENOMIC DNA]</scope>
    <source>
        <strain evidence="6 7">DSM 18447</strain>
    </source>
</reference>
<dbReference type="Gene3D" id="1.20.120.530">
    <property type="entry name" value="GntR ligand-binding domain-like"/>
    <property type="match status" value="1"/>
</dbReference>
<dbReference type="AlphaFoldDB" id="A0AA45W739"/>
<proteinExistence type="predicted"/>
<sequence>MKHREERNLPPASTPSHKADSSRLSRPLEVARHLKQLIMDEGMQPGDRLPSEPILIEKLGRSKGTVREAMRILEAEGLVRTRTGPGGGAFVDRSSDEQIMALMANHFYFEALTLRDIYQLRLALEPELAASLAGRLTEQALEDLQAQMVFYANPPRNAEEEREQHVASLAFHRQLARHSPNPLLGLMIRFLARFLTDLTIRQRLYEPHNRELWKRGRDYQSQLLGALTRGDEKAARETMRAHMNTALRLMENQAVRVEQRLF</sequence>
<organism evidence="6 7">
    <name type="scientific">Paracoccus saliphilus</name>
    <dbReference type="NCBI Taxonomy" id="405559"/>
    <lineage>
        <taxon>Bacteria</taxon>
        <taxon>Pseudomonadati</taxon>
        <taxon>Pseudomonadota</taxon>
        <taxon>Alphaproteobacteria</taxon>
        <taxon>Rhodobacterales</taxon>
        <taxon>Paracoccaceae</taxon>
        <taxon>Paracoccus</taxon>
    </lineage>
</organism>
<dbReference type="Proteomes" id="UP000186216">
    <property type="component" value="Unassembled WGS sequence"/>
</dbReference>
<dbReference type="SMART" id="SM00345">
    <property type="entry name" value="HTH_GNTR"/>
    <property type="match status" value="1"/>
</dbReference>
<comment type="caution">
    <text evidence="6">The sequence shown here is derived from an EMBL/GenBank/DDBJ whole genome shotgun (WGS) entry which is preliminary data.</text>
</comment>
<protein>
    <submittedName>
        <fullName evidence="6">Transcriptional regulator, GntR family</fullName>
    </submittedName>
</protein>
<feature type="domain" description="HTH gntR-type" evidence="5">
    <location>
        <begin position="24"/>
        <end position="94"/>
    </location>
</feature>
<evidence type="ECO:0000256" key="3">
    <source>
        <dbReference type="ARBA" id="ARBA00023163"/>
    </source>
</evidence>
<dbReference type="PROSITE" id="PS50949">
    <property type="entry name" value="HTH_GNTR"/>
    <property type="match status" value="1"/>
</dbReference>
<evidence type="ECO:0000313" key="7">
    <source>
        <dbReference type="Proteomes" id="UP000186216"/>
    </source>
</evidence>
<dbReference type="PANTHER" id="PTHR43537">
    <property type="entry name" value="TRANSCRIPTIONAL REGULATOR, GNTR FAMILY"/>
    <property type="match status" value="1"/>
</dbReference>
<evidence type="ECO:0000256" key="4">
    <source>
        <dbReference type="SAM" id="MobiDB-lite"/>
    </source>
</evidence>
<dbReference type="EMBL" id="FTOU01000015">
    <property type="protein sequence ID" value="SIT06628.1"/>
    <property type="molecule type" value="Genomic_DNA"/>
</dbReference>
<keyword evidence="3" id="KW-0804">Transcription</keyword>
<dbReference type="SMART" id="SM00895">
    <property type="entry name" value="FCD"/>
    <property type="match status" value="1"/>
</dbReference>
<dbReference type="InterPro" id="IPR000524">
    <property type="entry name" value="Tscrpt_reg_HTH_GntR"/>
</dbReference>
<evidence type="ECO:0000313" key="6">
    <source>
        <dbReference type="EMBL" id="SIT06628.1"/>
    </source>
</evidence>
<evidence type="ECO:0000256" key="2">
    <source>
        <dbReference type="ARBA" id="ARBA00023125"/>
    </source>
</evidence>
<dbReference type="PANTHER" id="PTHR43537:SF5">
    <property type="entry name" value="UXU OPERON TRANSCRIPTIONAL REGULATOR"/>
    <property type="match status" value="1"/>
</dbReference>
<dbReference type="InterPro" id="IPR036390">
    <property type="entry name" value="WH_DNA-bd_sf"/>
</dbReference>
<accession>A0AA45W739</accession>
<dbReference type="GO" id="GO:0003700">
    <property type="term" value="F:DNA-binding transcription factor activity"/>
    <property type="evidence" value="ECO:0007669"/>
    <property type="project" value="InterPro"/>
</dbReference>
<dbReference type="InterPro" id="IPR011711">
    <property type="entry name" value="GntR_C"/>
</dbReference>
<dbReference type="InterPro" id="IPR008920">
    <property type="entry name" value="TF_FadR/GntR_C"/>
</dbReference>
<dbReference type="GO" id="GO:0003677">
    <property type="term" value="F:DNA binding"/>
    <property type="evidence" value="ECO:0007669"/>
    <property type="project" value="UniProtKB-KW"/>
</dbReference>
<evidence type="ECO:0000259" key="5">
    <source>
        <dbReference type="PROSITE" id="PS50949"/>
    </source>
</evidence>
<dbReference type="CDD" id="cd07377">
    <property type="entry name" value="WHTH_GntR"/>
    <property type="match status" value="1"/>
</dbReference>
<dbReference type="SUPFAM" id="SSF48008">
    <property type="entry name" value="GntR ligand-binding domain-like"/>
    <property type="match status" value="1"/>
</dbReference>
<dbReference type="InterPro" id="IPR036388">
    <property type="entry name" value="WH-like_DNA-bd_sf"/>
</dbReference>
<keyword evidence="2" id="KW-0238">DNA-binding</keyword>
<dbReference type="Pfam" id="PF00392">
    <property type="entry name" value="GntR"/>
    <property type="match status" value="1"/>
</dbReference>
<dbReference type="PRINTS" id="PR00035">
    <property type="entry name" value="HTHGNTR"/>
</dbReference>
<name>A0AA45W739_9RHOB</name>
<keyword evidence="1" id="KW-0805">Transcription regulation</keyword>
<feature type="region of interest" description="Disordered" evidence="4">
    <location>
        <begin position="1"/>
        <end position="25"/>
    </location>
</feature>
<gene>
    <name evidence="6" type="ORF">SAMN05421772_11564</name>
</gene>
<evidence type="ECO:0000256" key="1">
    <source>
        <dbReference type="ARBA" id="ARBA00023015"/>
    </source>
</evidence>
<dbReference type="SUPFAM" id="SSF46785">
    <property type="entry name" value="Winged helix' DNA-binding domain"/>
    <property type="match status" value="1"/>
</dbReference>
<dbReference type="Pfam" id="PF07729">
    <property type="entry name" value="FCD"/>
    <property type="match status" value="1"/>
</dbReference>